<accession>A0ACC1J739</accession>
<gene>
    <name evidence="1" type="ORF">FBU59_003979</name>
</gene>
<keyword evidence="2" id="KW-1185">Reference proteome</keyword>
<comment type="caution">
    <text evidence="1">The sequence shown here is derived from an EMBL/GenBank/DDBJ whole genome shotgun (WGS) entry which is preliminary data.</text>
</comment>
<feature type="non-terminal residue" evidence="1">
    <location>
        <position position="618"/>
    </location>
</feature>
<organism evidence="1 2">
    <name type="scientific">Linderina macrospora</name>
    <dbReference type="NCBI Taxonomy" id="4868"/>
    <lineage>
        <taxon>Eukaryota</taxon>
        <taxon>Fungi</taxon>
        <taxon>Fungi incertae sedis</taxon>
        <taxon>Zoopagomycota</taxon>
        <taxon>Kickxellomycotina</taxon>
        <taxon>Kickxellomycetes</taxon>
        <taxon>Kickxellales</taxon>
        <taxon>Kickxellaceae</taxon>
        <taxon>Linderina</taxon>
    </lineage>
</organism>
<name>A0ACC1J739_9FUNG</name>
<evidence type="ECO:0000313" key="1">
    <source>
        <dbReference type="EMBL" id="KAJ1939875.1"/>
    </source>
</evidence>
<dbReference type="EMBL" id="JANBPW010002708">
    <property type="protein sequence ID" value="KAJ1939875.1"/>
    <property type="molecule type" value="Genomic_DNA"/>
</dbReference>
<sequence length="618" mass="71091">MLPAVPPPVTEQPKPFASPLQPLSPALSQATPSVAQSVQHGIDHTYYLNIFDRIMTTVLIGESHLFSESEQKILQTFIDLERQTRYIYTRLFMRKPTWIRITGLKYGNAEHVAQACKTLSVCRPCGTPFALGESDVTDCEELLEMMQLPELRELAKRRGLKKMNSKNKDTIRDAILKQTKQRTVLSFFKKGTDSATDRFGALIKDAVSITGPLVKLNPEAVELFERLHLVYFRHLLQSLDDNPMKVAVLALIGKLRFPNYTVSRSTDLFESREAVVQYKELLQVGEQMAELGMSSVTVVEHHRQGWELYLAYRDRWLQHIKRLPKQPNASDGITYWRRRFTAGWALSRIVGQGAKFAAALKQFKDEEQVLLSLLSQTHYGRDKRGKWYERLVLVQATHLSPKKCNKEPDYKERFIVAQTAARKHCIRALADPYVNRVAQHRIASQLLTIERKLEIDPQHSRVVPALSAEWLEAPERTVYGVRIKNHSQRGASAWDGNDGIPCSVEELAIWRYQDDGYQGIHSENTLITTLFGLVFYDIIFSPLPGVLDTEYQSAPLDMRSDSFYFSRKDMIEQRIEDIKTGRFMHYLTDTYDLQQGSEIIGVNWEYTREWLEMICQCI</sequence>
<proteinExistence type="predicted"/>
<evidence type="ECO:0000313" key="2">
    <source>
        <dbReference type="Proteomes" id="UP001150603"/>
    </source>
</evidence>
<reference evidence="1" key="1">
    <citation type="submission" date="2022-07" db="EMBL/GenBank/DDBJ databases">
        <title>Phylogenomic reconstructions and comparative analyses of Kickxellomycotina fungi.</title>
        <authorList>
            <person name="Reynolds N.K."/>
            <person name="Stajich J.E."/>
            <person name="Barry K."/>
            <person name="Grigoriev I.V."/>
            <person name="Crous P."/>
            <person name="Smith M.E."/>
        </authorList>
    </citation>
    <scope>NUCLEOTIDE SEQUENCE</scope>
    <source>
        <strain evidence="1">NRRL 5244</strain>
    </source>
</reference>
<dbReference type="Proteomes" id="UP001150603">
    <property type="component" value="Unassembled WGS sequence"/>
</dbReference>
<protein>
    <submittedName>
        <fullName evidence="1">Uncharacterized protein</fullName>
    </submittedName>
</protein>